<feature type="signal peptide" evidence="1">
    <location>
        <begin position="1"/>
        <end position="30"/>
    </location>
</feature>
<comment type="caution">
    <text evidence="2">The sequence shown here is derived from an EMBL/GenBank/DDBJ whole genome shotgun (WGS) entry which is preliminary data.</text>
</comment>
<proteinExistence type="predicted"/>
<keyword evidence="1" id="KW-0732">Signal</keyword>
<dbReference type="PROSITE" id="PS51257">
    <property type="entry name" value="PROKAR_LIPOPROTEIN"/>
    <property type="match status" value="1"/>
</dbReference>
<protein>
    <recommendedName>
        <fullName evidence="4">Secreted protein</fullName>
    </recommendedName>
</protein>
<reference evidence="2 3" key="1">
    <citation type="journal article" date="2013" name="Biodegradation">
        <title>Quantitative proteomic analysis of ibuprofen-degrading Patulibacter sp. strain I11.</title>
        <authorList>
            <person name="Almeida B."/>
            <person name="Kjeldal H."/>
            <person name="Lolas I."/>
            <person name="Knudsen A.D."/>
            <person name="Carvalho G."/>
            <person name="Nielsen K.L."/>
            <person name="Barreto Crespo M.T."/>
            <person name="Stensballe A."/>
            <person name="Nielsen J.L."/>
        </authorList>
    </citation>
    <scope>NUCLEOTIDE SEQUENCE [LARGE SCALE GENOMIC DNA]</scope>
    <source>
        <strain evidence="2 3">I11</strain>
    </source>
</reference>
<evidence type="ECO:0000313" key="3">
    <source>
        <dbReference type="Proteomes" id="UP000005143"/>
    </source>
</evidence>
<sequence length="229" mass="23410">MMSRTPRGRRSARRALLATLVVGTACLAPAAVASADETFTLDGQASTQAAILAAGAICGAGPNDAGVNECFSTEEAMATAQAAAVRAGELPAGWGVIPATPAEREALAQSFEDEGAGGSSAARASLLLGSCGWVNTHIYTDANQLGTHGTQGATGTNVWLNYSSTYNNKVSSFATSNDDTWDTRWHDLADGGGAYYGPIGSCVTNNNLSGTNMNDGASANDRFSSFAGW</sequence>
<feature type="chain" id="PRO_5038520254" description="Secreted protein" evidence="1">
    <location>
        <begin position="31"/>
        <end position="229"/>
    </location>
</feature>
<dbReference type="AlphaFoldDB" id="H0E826"/>
<evidence type="ECO:0000313" key="2">
    <source>
        <dbReference type="EMBL" id="EHN10149.1"/>
    </source>
</evidence>
<keyword evidence="3" id="KW-1185">Reference proteome</keyword>
<name>H0E826_9ACTN</name>
<dbReference type="Proteomes" id="UP000005143">
    <property type="component" value="Unassembled WGS sequence"/>
</dbReference>
<organism evidence="2 3">
    <name type="scientific">Patulibacter medicamentivorans</name>
    <dbReference type="NCBI Taxonomy" id="1097667"/>
    <lineage>
        <taxon>Bacteria</taxon>
        <taxon>Bacillati</taxon>
        <taxon>Actinomycetota</taxon>
        <taxon>Thermoleophilia</taxon>
        <taxon>Solirubrobacterales</taxon>
        <taxon>Patulibacteraceae</taxon>
        <taxon>Patulibacter</taxon>
    </lineage>
</organism>
<accession>H0E826</accession>
<gene>
    <name evidence="2" type="ORF">PAI11_29830</name>
</gene>
<dbReference type="EMBL" id="AGUD01000239">
    <property type="protein sequence ID" value="EHN10149.1"/>
    <property type="molecule type" value="Genomic_DNA"/>
</dbReference>
<dbReference type="RefSeq" id="WP_007576585.1">
    <property type="nucleotide sequence ID" value="NZ_AGUD01000239.1"/>
</dbReference>
<evidence type="ECO:0008006" key="4">
    <source>
        <dbReference type="Google" id="ProtNLM"/>
    </source>
</evidence>
<evidence type="ECO:0000256" key="1">
    <source>
        <dbReference type="SAM" id="SignalP"/>
    </source>
</evidence>